<dbReference type="Gene3D" id="3.30.565.10">
    <property type="entry name" value="Histidine kinase-like ATPase, C-terminal domain"/>
    <property type="match status" value="1"/>
</dbReference>
<dbReference type="InterPro" id="IPR013783">
    <property type="entry name" value="Ig-like_fold"/>
</dbReference>
<feature type="transmembrane region" description="Helical" evidence="4">
    <location>
        <begin position="712"/>
        <end position="735"/>
    </location>
</feature>
<feature type="chain" id="PRO_5016240512" description="histidine kinase" evidence="5">
    <location>
        <begin position="20"/>
        <end position="990"/>
    </location>
</feature>
<dbReference type="Proteomes" id="UP000236594">
    <property type="component" value="Unassembled WGS sequence"/>
</dbReference>
<dbReference type="CDD" id="cd00075">
    <property type="entry name" value="HATPase"/>
    <property type="match status" value="1"/>
</dbReference>
<dbReference type="EMBL" id="PPED02000002">
    <property type="protein sequence ID" value="PWN70073.1"/>
    <property type="molecule type" value="Genomic_DNA"/>
</dbReference>
<dbReference type="SUPFAM" id="SSF47384">
    <property type="entry name" value="Homodimeric domain of signal transducing histidine kinase"/>
    <property type="match status" value="1"/>
</dbReference>
<protein>
    <recommendedName>
        <fullName evidence="2">histidine kinase</fullName>
        <ecNumber evidence="2">2.7.13.3</ecNumber>
    </recommendedName>
</protein>
<reference evidence="7 8" key="1">
    <citation type="submission" date="2018-04" db="EMBL/GenBank/DDBJ databases">
        <title>Draft Genome Sequence of Phosphate-Solubilizing Chryseobacterium sp. ISE14 that is a Biocontrol and Plant Growth-Promoting Rhizobacterium Isolated from Cucumber.</title>
        <authorList>
            <person name="Jeong J.-J."/>
            <person name="Sang M.K."/>
            <person name="Choi I.-G."/>
            <person name="Kim K.D."/>
        </authorList>
    </citation>
    <scope>NUCLEOTIDE SEQUENCE [LARGE SCALE GENOMIC DNA]</scope>
    <source>
        <strain evidence="7 8">ISE14</strain>
    </source>
</reference>
<organism evidence="7 8">
    <name type="scientific">Chryseobacterium phosphatilyticum</name>
    <dbReference type="NCBI Taxonomy" id="475075"/>
    <lineage>
        <taxon>Bacteria</taxon>
        <taxon>Pseudomonadati</taxon>
        <taxon>Bacteroidota</taxon>
        <taxon>Flavobacteriia</taxon>
        <taxon>Flavobacteriales</taxon>
        <taxon>Weeksellaceae</taxon>
        <taxon>Chryseobacterium group</taxon>
        <taxon>Chryseobacterium</taxon>
    </lineage>
</organism>
<dbReference type="RefSeq" id="WP_109711705.1">
    <property type="nucleotide sequence ID" value="NZ_PPED02000002.1"/>
</dbReference>
<comment type="catalytic activity">
    <reaction evidence="1">
        <text>ATP + protein L-histidine = ADP + protein N-phospho-L-histidine.</text>
        <dbReference type="EC" id="2.7.13.3"/>
    </reaction>
</comment>
<keyword evidence="4" id="KW-0812">Transmembrane</keyword>
<dbReference type="PROSITE" id="PS50109">
    <property type="entry name" value="HIS_KIN"/>
    <property type="match status" value="1"/>
</dbReference>
<dbReference type="InterPro" id="IPR036890">
    <property type="entry name" value="HATPase_C_sf"/>
</dbReference>
<dbReference type="PANTHER" id="PTHR43547">
    <property type="entry name" value="TWO-COMPONENT HISTIDINE KINASE"/>
    <property type="match status" value="1"/>
</dbReference>
<dbReference type="GO" id="GO:0000155">
    <property type="term" value="F:phosphorelay sensor kinase activity"/>
    <property type="evidence" value="ECO:0007669"/>
    <property type="project" value="InterPro"/>
</dbReference>
<comment type="caution">
    <text evidence="7">The sequence shown here is derived from an EMBL/GenBank/DDBJ whole genome shotgun (WGS) entry which is preliminary data.</text>
</comment>
<keyword evidence="3" id="KW-0597">Phosphoprotein</keyword>
<evidence type="ECO:0000313" key="7">
    <source>
        <dbReference type="EMBL" id="PWN70073.1"/>
    </source>
</evidence>
<dbReference type="InterPro" id="IPR036097">
    <property type="entry name" value="HisK_dim/P_sf"/>
</dbReference>
<evidence type="ECO:0000259" key="6">
    <source>
        <dbReference type="PROSITE" id="PS50109"/>
    </source>
</evidence>
<evidence type="ECO:0000256" key="4">
    <source>
        <dbReference type="SAM" id="Phobius"/>
    </source>
</evidence>
<dbReference type="InterPro" id="IPR005467">
    <property type="entry name" value="His_kinase_dom"/>
</dbReference>
<dbReference type="InterPro" id="IPR003594">
    <property type="entry name" value="HATPase_dom"/>
</dbReference>
<evidence type="ECO:0000256" key="2">
    <source>
        <dbReference type="ARBA" id="ARBA00012438"/>
    </source>
</evidence>
<dbReference type="SMART" id="SM00387">
    <property type="entry name" value="HATPase_c"/>
    <property type="match status" value="1"/>
</dbReference>
<dbReference type="OrthoDB" id="8676692at2"/>
<dbReference type="EC" id="2.7.13.3" evidence="2"/>
<accession>A0A316XCV5</accession>
<dbReference type="Gene3D" id="1.10.287.130">
    <property type="match status" value="1"/>
</dbReference>
<keyword evidence="4" id="KW-0472">Membrane</keyword>
<dbReference type="SUPFAM" id="SSF69322">
    <property type="entry name" value="Tricorn protease domain 2"/>
    <property type="match status" value="1"/>
</dbReference>
<sequence length="990" mass="115272">MKLLSLILMLFFLSSNGQSYTTQWYNMDNGLPQNSIKDIVKDKYGFIWLSMEGRVLRYDGSNFVQYKDFKLKNLSFGDFYGNIKEDSIAVFNTSENNVLLISQRKPKIIPAANTFESGDSAKKKIYKRLVKNNITVRYIAHYIDSYFIQLKTGSYYFEDNSMIYVDQKSKKKTKVLEDFPCSRLNRVFVHGEHVFISDPADGKVRLVYKGKVSDIEAPFLYSDPETKIYWQQITKQGFIINHGKIYRSQFSGGKLTLTYLLEYKQIDKEISGAMFYDEISNKLYIGSSINGLKILSLSDFSVSTKNLPYQDEVCYAAIPYGDNAIITQEGIRYSLNKSERVFKAPQSYDKRYMLQDNSGNLVYRENNSIHIRYKNSGFIKYDSVSFKRKEVDGLYKSGGMYMASVLDRNKFYLYIFKQDHFDETERIIPCQDNIDTVLRYNEDLLYLGGSSGIYVFSLARNKIIKQIAKNLPVKQIIKIHDGNIWLTTYNRGIYLLKNEKTIKVPTDRNDFLANAHYILEDRNFNFWITSDNGLFKINKNRLLQYIEKPKGVVTYYRYTKESGFLNNEFNGSADPCANVLGNGQFVFPSMDGFVFFTPQNVKTYFPSDHTLYIERAKVNGQMRYLKGNLFLECGYKNAELYIDIPYYFNLDNTYLQAKLMVDDDSQWVNIKNDKTFRLENIEPGKYNVLIRFLSSENGKFVYKSFPIEVEAYFYQTLTFKILMIIIVIIILITIIRIRTNFLRLKNKVLKNTLVHKDKELQETSNKLKNESAYQKKLVESISHDITTPVKFIALLSQELTQSEDPKAQRKYFDSIYKTSEQLYKFTLSLKEYTELYKQSNTTGEEYLVYDLIETKKLLFEEIAAQKNTFMYNFCDHGLKLQVNKNILLAIFHNLIDNAVKYTSGGEIIITSASTESHIEICIKDTGAGMSHEQIEYYSGLFQKKQSEHLIFKNYGLGLHMVVQLMMKINAEMTFHKNIPRGTHIKILIKI</sequence>
<keyword evidence="8" id="KW-1185">Reference proteome</keyword>
<dbReference type="SUPFAM" id="SSF55874">
    <property type="entry name" value="ATPase domain of HSP90 chaperone/DNA topoisomerase II/histidine kinase"/>
    <property type="match status" value="1"/>
</dbReference>
<name>A0A316XCV5_9FLAO</name>
<dbReference type="CDD" id="cd00082">
    <property type="entry name" value="HisKA"/>
    <property type="match status" value="1"/>
</dbReference>
<feature type="domain" description="Histidine kinase" evidence="6">
    <location>
        <begin position="780"/>
        <end position="990"/>
    </location>
</feature>
<gene>
    <name evidence="7" type="ORF">C1631_008745</name>
</gene>
<evidence type="ECO:0000313" key="8">
    <source>
        <dbReference type="Proteomes" id="UP000236594"/>
    </source>
</evidence>
<feature type="signal peptide" evidence="5">
    <location>
        <begin position="1"/>
        <end position="19"/>
    </location>
</feature>
<keyword evidence="4" id="KW-1133">Transmembrane helix</keyword>
<evidence type="ECO:0000256" key="3">
    <source>
        <dbReference type="ARBA" id="ARBA00022553"/>
    </source>
</evidence>
<evidence type="ECO:0000256" key="1">
    <source>
        <dbReference type="ARBA" id="ARBA00000085"/>
    </source>
</evidence>
<dbReference type="InterPro" id="IPR003661">
    <property type="entry name" value="HisK_dim/P_dom"/>
</dbReference>
<evidence type="ECO:0000256" key="5">
    <source>
        <dbReference type="SAM" id="SignalP"/>
    </source>
</evidence>
<dbReference type="AlphaFoldDB" id="A0A316XCV5"/>
<keyword evidence="5" id="KW-0732">Signal</keyword>
<dbReference type="Pfam" id="PF02518">
    <property type="entry name" value="HATPase_c"/>
    <property type="match status" value="1"/>
</dbReference>
<dbReference type="InterPro" id="IPR015943">
    <property type="entry name" value="WD40/YVTN_repeat-like_dom_sf"/>
</dbReference>
<dbReference type="PANTHER" id="PTHR43547:SF2">
    <property type="entry name" value="HYBRID SIGNAL TRANSDUCTION HISTIDINE KINASE C"/>
    <property type="match status" value="1"/>
</dbReference>
<proteinExistence type="predicted"/>
<dbReference type="Gene3D" id="2.60.40.10">
    <property type="entry name" value="Immunoglobulins"/>
    <property type="match status" value="1"/>
</dbReference>
<dbReference type="Gene3D" id="2.130.10.10">
    <property type="entry name" value="YVTN repeat-like/Quinoprotein amine dehydrogenase"/>
    <property type="match status" value="2"/>
</dbReference>